<feature type="domain" description="Ig-like" evidence="18">
    <location>
        <begin position="590"/>
        <end position="676"/>
    </location>
</feature>
<dbReference type="PIRSF" id="PIRSF000615">
    <property type="entry name" value="TyrPK_CSF1-R"/>
    <property type="match status" value="1"/>
</dbReference>
<dbReference type="PANTHER" id="PTHR45080">
    <property type="entry name" value="CONTACTIN 5"/>
    <property type="match status" value="1"/>
</dbReference>
<keyword evidence="6" id="KW-1015">Disulfide bond</keyword>
<keyword evidence="9" id="KW-0393">Immunoglobulin domain</keyword>
<feature type="transmembrane region" description="Helical" evidence="15">
    <location>
        <begin position="694"/>
        <end position="720"/>
    </location>
</feature>
<comment type="subcellular location">
    <subcellularLocation>
        <location evidence="1">Membrane</location>
        <topology evidence="1">Single-pass membrane protein</topology>
    </subcellularLocation>
</comment>
<reference evidence="19 20" key="1">
    <citation type="submission" date="2024-01" db="EMBL/GenBank/DDBJ databases">
        <title>The genome of the rayed Mediterranean limpet Patella caerulea (Linnaeus, 1758).</title>
        <authorList>
            <person name="Anh-Thu Weber A."/>
            <person name="Halstead-Nussloch G."/>
        </authorList>
    </citation>
    <scope>NUCLEOTIDE SEQUENCE [LARGE SCALE GENOMIC DNA]</scope>
    <source>
        <strain evidence="19">AATW-2023a</strain>
        <tissue evidence="19">Whole specimen</tissue>
    </source>
</reference>
<dbReference type="InterPro" id="IPR017441">
    <property type="entry name" value="Protein_kinase_ATP_BS"/>
</dbReference>
<dbReference type="AlphaFoldDB" id="A0AAN8JV32"/>
<feature type="domain" description="Ig-like" evidence="18">
    <location>
        <begin position="113"/>
        <end position="205"/>
    </location>
</feature>
<feature type="binding site" evidence="12">
    <location>
        <position position="986"/>
    </location>
    <ligand>
        <name>Mg(2+)</name>
        <dbReference type="ChEBI" id="CHEBI:18420"/>
    </ligand>
</feature>
<evidence type="ECO:0000256" key="9">
    <source>
        <dbReference type="ARBA" id="ARBA00023319"/>
    </source>
</evidence>
<feature type="compositionally biased region" description="Low complexity" evidence="14">
    <location>
        <begin position="811"/>
        <end position="828"/>
    </location>
</feature>
<dbReference type="PROSITE" id="PS00109">
    <property type="entry name" value="PROTEIN_KINASE_TYR"/>
    <property type="match status" value="1"/>
</dbReference>
<feature type="domain" description="Protein kinase" evidence="17">
    <location>
        <begin position="845"/>
        <end position="1123"/>
    </location>
</feature>
<evidence type="ECO:0000313" key="19">
    <source>
        <dbReference type="EMBL" id="KAK6183250.1"/>
    </source>
</evidence>
<dbReference type="PANTHER" id="PTHR45080:SF21">
    <property type="entry name" value="INACTIVE TYROSINE-PROTEIN KINASE 7"/>
    <property type="match status" value="1"/>
</dbReference>
<feature type="binding site" evidence="11">
    <location>
        <begin position="925"/>
        <end position="931"/>
    </location>
    <ligand>
        <name>ATP</name>
        <dbReference type="ChEBI" id="CHEBI:30616"/>
    </ligand>
</feature>
<dbReference type="SUPFAM" id="SSF56112">
    <property type="entry name" value="Protein kinase-like (PK-like)"/>
    <property type="match status" value="1"/>
</dbReference>
<proteinExistence type="predicted"/>
<feature type="domain" description="Ig-like" evidence="18">
    <location>
        <begin position="402"/>
        <end position="486"/>
    </location>
</feature>
<keyword evidence="7" id="KW-0675">Receptor</keyword>
<dbReference type="InterPro" id="IPR001245">
    <property type="entry name" value="Ser-Thr/Tyr_kinase_cat_dom"/>
</dbReference>
<feature type="compositionally biased region" description="Basic and acidic residues" evidence="14">
    <location>
        <begin position="782"/>
        <end position="796"/>
    </location>
</feature>
<feature type="domain" description="Ig-like" evidence="18">
    <location>
        <begin position="212"/>
        <end position="299"/>
    </location>
</feature>
<feature type="active site" description="Proton acceptor" evidence="10">
    <location>
        <position position="981"/>
    </location>
</feature>
<dbReference type="Pfam" id="PF13927">
    <property type="entry name" value="Ig_3"/>
    <property type="match status" value="1"/>
</dbReference>
<dbReference type="GO" id="GO:0004672">
    <property type="term" value="F:protein kinase activity"/>
    <property type="evidence" value="ECO:0007669"/>
    <property type="project" value="InterPro"/>
</dbReference>
<organism evidence="19 20">
    <name type="scientific">Patella caerulea</name>
    <name type="common">Rayed Mediterranean limpet</name>
    <dbReference type="NCBI Taxonomy" id="87958"/>
    <lineage>
        <taxon>Eukaryota</taxon>
        <taxon>Metazoa</taxon>
        <taxon>Spiralia</taxon>
        <taxon>Lophotrochozoa</taxon>
        <taxon>Mollusca</taxon>
        <taxon>Gastropoda</taxon>
        <taxon>Patellogastropoda</taxon>
        <taxon>Patelloidea</taxon>
        <taxon>Patellidae</taxon>
        <taxon>Patella</taxon>
    </lineage>
</organism>
<keyword evidence="11 13" id="KW-0067">ATP-binding</keyword>
<dbReference type="InterPro" id="IPR007110">
    <property type="entry name" value="Ig-like_dom"/>
</dbReference>
<dbReference type="Gene3D" id="2.60.40.10">
    <property type="entry name" value="Immunoglobulins"/>
    <property type="match status" value="7"/>
</dbReference>
<dbReference type="GO" id="GO:0043025">
    <property type="term" value="C:neuronal cell body"/>
    <property type="evidence" value="ECO:0007669"/>
    <property type="project" value="TreeGrafter"/>
</dbReference>
<accession>A0AAN8JV32</accession>
<keyword evidence="2 15" id="KW-0812">Transmembrane</keyword>
<dbReference type="GO" id="GO:0005886">
    <property type="term" value="C:plasma membrane"/>
    <property type="evidence" value="ECO:0007669"/>
    <property type="project" value="TreeGrafter"/>
</dbReference>
<feature type="signal peptide" evidence="16">
    <location>
        <begin position="1"/>
        <end position="16"/>
    </location>
</feature>
<evidence type="ECO:0000259" key="18">
    <source>
        <dbReference type="PROSITE" id="PS50835"/>
    </source>
</evidence>
<feature type="domain" description="Ig-like" evidence="18">
    <location>
        <begin position="503"/>
        <end position="579"/>
    </location>
</feature>
<dbReference type="PROSITE" id="PS00107">
    <property type="entry name" value="PROTEIN_KINASE_ATP"/>
    <property type="match status" value="1"/>
</dbReference>
<dbReference type="Gene3D" id="3.30.200.20">
    <property type="entry name" value="Phosphorylase Kinase, domain 1"/>
    <property type="match status" value="1"/>
</dbReference>
<feature type="chain" id="PRO_5042851061" description="Inactive tyrosine-protein kinase 7" evidence="16">
    <location>
        <begin position="17"/>
        <end position="1123"/>
    </location>
</feature>
<keyword evidence="8" id="KW-0325">Glycoprotein</keyword>
<protein>
    <recommendedName>
        <fullName evidence="21">Inactive tyrosine-protein kinase 7</fullName>
    </recommendedName>
</protein>
<dbReference type="InterPro" id="IPR013098">
    <property type="entry name" value="Ig_I-set"/>
</dbReference>
<evidence type="ECO:0000256" key="11">
    <source>
        <dbReference type="PIRSR" id="PIRSR000615-2"/>
    </source>
</evidence>
<evidence type="ECO:0008006" key="21">
    <source>
        <dbReference type="Google" id="ProtNLM"/>
    </source>
</evidence>
<evidence type="ECO:0000256" key="16">
    <source>
        <dbReference type="SAM" id="SignalP"/>
    </source>
</evidence>
<sequence>MIVFLVLTLGFVFCQGQDNFYFSLSPRDLDVVEGTEIKLLCDVSDKRHIVFEWTQSGNRLPNTSRRFQEGSHLRILRVLRGEDEGPYQCIATNETTGFSLQSSESKLNIQWIEETAIVELRRPKREEIKVASDIILKCQITGNPEPAILWYNNKFRLFNTERVKILDEGSRLKVVNISTTDNGVYSCRAENVAGAVDSDDNFLLNVEAANTPHLVEDKFTPNQLVLKNNPARLDCAFKDAARIDWFSNYEKITNTTRHIVYSNGSLYFPKVRASDEGSYRCEGLSGNSNPAQTFTAQLTLSSLDDIMPGTFEPRLLANSRLVIPLHERFELKIFPPKGKPKPSFRWIDRNDLQIKDTGLIRTEGNKIIFENPQEIDSGNYTLVVNNSAGERKKSVWVIVSLPATIRRSPRYKEVQEGQSAEFSCLVEGSPYPVMSVYWKKDMNYISMNSARHSIDPMAGILRIRDVQMSDAGNYACVANTTGHPIAESNRAYLKVFKTLKFNPKPNSTYYLELHTQNKIDCAAEAQTPPTVHWIKHGNTQFKFPDHILDDQGVLYFSDVLLTDAGYYSCVATTKQGVINATIYVKIVESPKLAIHPENTTAYEGQQSFLHCVAIGDPKPTVHWDKSGRPIQPDSPRYKLFPNGTLLIKTVHMEDKGKYTCFANNSAGFVKSDIFVKVTSYTETEEEGFNMMKTIIIAVCSAGAYLALVIGLTVFCSYRLLQQRRTTKSLNESSRFPIKPENGEIHNEQHELLMTERDSANPPRQIKSPVLLSIPVKTENGDINREQHELLMKDRDSGTQFRSVSDSDNRSHISGMSSHPSHSSQSQQSRNRRGSFERFHFPRQDLQTLGMLGKGQFGDIFLAKARGINMMEQETLVVVKSLLNKEDHAFFEFRQEMDMYSKLDHPNIVKLLGVCREMEPQFLITEYCDWGDLKQFLLATRGDNGRRIPRLPSLALPQKLNMCSQVALGMEHLSNQRLIHKDLATRNILLTSRMELKICSLAMCHDLYAVEYFKMGQSPVPIRWLPPEAVHEEEFSTKTDVWSFGVLVWEVFHLAEIPYRQQSDEEVLKGLKSGILSLSYTEQCPNVIVDFIRKCMLDCPKDRPSFSDICVTMGDLLSAAFDHN</sequence>
<keyword evidence="5 15" id="KW-0472">Membrane</keyword>
<name>A0AAN8JV32_PATCE</name>
<dbReference type="GO" id="GO:0030424">
    <property type="term" value="C:axon"/>
    <property type="evidence" value="ECO:0007669"/>
    <property type="project" value="TreeGrafter"/>
</dbReference>
<keyword evidence="4 15" id="KW-1133">Transmembrane helix</keyword>
<evidence type="ECO:0000256" key="12">
    <source>
        <dbReference type="PIRSR" id="PIRSR000615-3"/>
    </source>
</evidence>
<feature type="binding site" evidence="11 13">
    <location>
        <position position="879"/>
    </location>
    <ligand>
        <name>ATP</name>
        <dbReference type="ChEBI" id="CHEBI:30616"/>
    </ligand>
</feature>
<keyword evidence="16" id="KW-0732">Signal</keyword>
<evidence type="ECO:0000256" key="5">
    <source>
        <dbReference type="ARBA" id="ARBA00023136"/>
    </source>
</evidence>
<evidence type="ECO:0000256" key="10">
    <source>
        <dbReference type="PIRSR" id="PIRSR000615-1"/>
    </source>
</evidence>
<dbReference type="EMBL" id="JAZGQO010000007">
    <property type="protein sequence ID" value="KAK6183250.1"/>
    <property type="molecule type" value="Genomic_DNA"/>
</dbReference>
<evidence type="ECO:0000256" key="7">
    <source>
        <dbReference type="ARBA" id="ARBA00023170"/>
    </source>
</evidence>
<dbReference type="SMART" id="SM00408">
    <property type="entry name" value="IGc2"/>
    <property type="match status" value="6"/>
</dbReference>
<dbReference type="InterPro" id="IPR013783">
    <property type="entry name" value="Ig-like_fold"/>
</dbReference>
<dbReference type="InterPro" id="IPR011009">
    <property type="entry name" value="Kinase-like_dom_sf"/>
</dbReference>
<dbReference type="Pfam" id="PF07714">
    <property type="entry name" value="PK_Tyr_Ser-Thr"/>
    <property type="match status" value="1"/>
</dbReference>
<keyword evidence="11 13" id="KW-0547">Nucleotide-binding</keyword>
<dbReference type="InterPro" id="IPR003598">
    <property type="entry name" value="Ig_sub2"/>
</dbReference>
<evidence type="ECO:0000256" key="15">
    <source>
        <dbReference type="SAM" id="Phobius"/>
    </source>
</evidence>
<dbReference type="GO" id="GO:0008046">
    <property type="term" value="F:axon guidance receptor activity"/>
    <property type="evidence" value="ECO:0007669"/>
    <property type="project" value="TreeGrafter"/>
</dbReference>
<dbReference type="Gene3D" id="1.10.510.10">
    <property type="entry name" value="Transferase(Phosphotransferase) domain 1"/>
    <property type="match status" value="1"/>
</dbReference>
<dbReference type="GO" id="GO:0050808">
    <property type="term" value="P:synapse organization"/>
    <property type="evidence" value="ECO:0007669"/>
    <property type="project" value="TreeGrafter"/>
</dbReference>
<dbReference type="InterPro" id="IPR000719">
    <property type="entry name" value="Prot_kinase_dom"/>
</dbReference>
<dbReference type="PRINTS" id="PR00109">
    <property type="entry name" value="TYRKINASE"/>
</dbReference>
<dbReference type="SMART" id="SM00409">
    <property type="entry name" value="IG"/>
    <property type="match status" value="7"/>
</dbReference>
<feature type="binding site" evidence="11">
    <location>
        <position position="985"/>
    </location>
    <ligand>
        <name>ATP</name>
        <dbReference type="ChEBI" id="CHEBI:30616"/>
    </ligand>
</feature>
<dbReference type="GO" id="GO:0005524">
    <property type="term" value="F:ATP binding"/>
    <property type="evidence" value="ECO:0007669"/>
    <property type="project" value="UniProtKB-UniRule"/>
</dbReference>
<dbReference type="Pfam" id="PF07679">
    <property type="entry name" value="I-set"/>
    <property type="match status" value="5"/>
</dbReference>
<keyword evidence="3" id="KW-0677">Repeat</keyword>
<dbReference type="Proteomes" id="UP001347796">
    <property type="component" value="Unassembled WGS sequence"/>
</dbReference>
<dbReference type="InterPro" id="IPR008266">
    <property type="entry name" value="Tyr_kinase_AS"/>
</dbReference>
<comment type="caution">
    <text evidence="19">The sequence shown here is derived from an EMBL/GenBank/DDBJ whole genome shotgun (WGS) entry which is preliminary data.</text>
</comment>
<dbReference type="SUPFAM" id="SSF48726">
    <property type="entry name" value="Immunoglobulin"/>
    <property type="match status" value="7"/>
</dbReference>
<dbReference type="PROSITE" id="PS50835">
    <property type="entry name" value="IG_LIKE"/>
    <property type="match status" value="6"/>
</dbReference>
<dbReference type="InterPro" id="IPR003599">
    <property type="entry name" value="Ig_sub"/>
</dbReference>
<gene>
    <name evidence="19" type="ORF">SNE40_010764</name>
</gene>
<keyword evidence="12" id="KW-0479">Metal-binding</keyword>
<dbReference type="InterPro" id="IPR050958">
    <property type="entry name" value="Cell_Adh-Cytoskel_Orgn"/>
</dbReference>
<evidence type="ECO:0000256" key="1">
    <source>
        <dbReference type="ARBA" id="ARBA00004167"/>
    </source>
</evidence>
<keyword evidence="12" id="KW-0460">Magnesium</keyword>
<evidence type="ECO:0000259" key="17">
    <source>
        <dbReference type="PROSITE" id="PS50011"/>
    </source>
</evidence>
<dbReference type="InterPro" id="IPR036179">
    <property type="entry name" value="Ig-like_dom_sf"/>
</dbReference>
<evidence type="ECO:0000256" key="4">
    <source>
        <dbReference type="ARBA" id="ARBA00022989"/>
    </source>
</evidence>
<dbReference type="PROSITE" id="PS50011">
    <property type="entry name" value="PROTEIN_KINASE_DOM"/>
    <property type="match status" value="1"/>
</dbReference>
<evidence type="ECO:0000256" key="13">
    <source>
        <dbReference type="PROSITE-ProRule" id="PRU10141"/>
    </source>
</evidence>
<evidence type="ECO:0000256" key="2">
    <source>
        <dbReference type="ARBA" id="ARBA00022692"/>
    </source>
</evidence>
<dbReference type="FunFam" id="1.10.510.10:FF:000200">
    <property type="entry name" value="inactive tyrosine-protein kinase 7"/>
    <property type="match status" value="1"/>
</dbReference>
<dbReference type="FunFam" id="2.60.40.10:FF:000004">
    <property type="entry name" value="DCC isoform 1"/>
    <property type="match status" value="1"/>
</dbReference>
<evidence type="ECO:0000256" key="3">
    <source>
        <dbReference type="ARBA" id="ARBA00022737"/>
    </source>
</evidence>
<dbReference type="GO" id="GO:0046872">
    <property type="term" value="F:metal ion binding"/>
    <property type="evidence" value="ECO:0007669"/>
    <property type="project" value="UniProtKB-KW"/>
</dbReference>
<evidence type="ECO:0000256" key="14">
    <source>
        <dbReference type="SAM" id="MobiDB-lite"/>
    </source>
</evidence>
<feature type="domain" description="Ig-like" evidence="18">
    <location>
        <begin position="20"/>
        <end position="108"/>
    </location>
</feature>
<evidence type="ECO:0000256" key="8">
    <source>
        <dbReference type="ARBA" id="ARBA00023180"/>
    </source>
</evidence>
<evidence type="ECO:0000256" key="6">
    <source>
        <dbReference type="ARBA" id="ARBA00023157"/>
    </source>
</evidence>
<keyword evidence="20" id="KW-1185">Reference proteome</keyword>
<feature type="region of interest" description="Disordered" evidence="14">
    <location>
        <begin position="782"/>
        <end position="833"/>
    </location>
</feature>
<evidence type="ECO:0000313" key="20">
    <source>
        <dbReference type="Proteomes" id="UP001347796"/>
    </source>
</evidence>
<dbReference type="GO" id="GO:0007156">
    <property type="term" value="P:homophilic cell adhesion via plasma membrane adhesion molecules"/>
    <property type="evidence" value="ECO:0007669"/>
    <property type="project" value="TreeGrafter"/>
</dbReference>